<protein>
    <recommendedName>
        <fullName evidence="4">FAR-17a/AIG1-like protein</fullName>
    </recommendedName>
</protein>
<dbReference type="STRING" id="1509407.A0A0L1J579"/>
<dbReference type="GO" id="GO:0016020">
    <property type="term" value="C:membrane"/>
    <property type="evidence" value="ECO:0007669"/>
    <property type="project" value="TreeGrafter"/>
</dbReference>
<feature type="transmembrane region" description="Helical" evidence="1">
    <location>
        <begin position="185"/>
        <end position="206"/>
    </location>
</feature>
<reference evidence="2 3" key="1">
    <citation type="submission" date="2014-06" db="EMBL/GenBank/DDBJ databases">
        <title>The Genome of the Aflatoxigenic Filamentous Fungus Aspergillus nomius.</title>
        <authorList>
            <person name="Moore M.G."/>
            <person name="Shannon B.M."/>
            <person name="Brian M.M."/>
        </authorList>
    </citation>
    <scope>NUCLEOTIDE SEQUENCE [LARGE SCALE GENOMIC DNA]</scope>
    <source>
        <strain evidence="2 3">NRRL 13137</strain>
    </source>
</reference>
<dbReference type="RefSeq" id="XP_015407820.1">
    <property type="nucleotide sequence ID" value="XM_015549990.1"/>
</dbReference>
<evidence type="ECO:0008006" key="4">
    <source>
        <dbReference type="Google" id="ProtNLM"/>
    </source>
</evidence>
<keyword evidence="1" id="KW-1133">Transmembrane helix</keyword>
<organism evidence="2 3">
    <name type="scientific">Aspergillus nomiae NRRL (strain ATCC 15546 / NRRL 13137 / CBS 260.88 / M93)</name>
    <dbReference type="NCBI Taxonomy" id="1509407"/>
    <lineage>
        <taxon>Eukaryota</taxon>
        <taxon>Fungi</taxon>
        <taxon>Dikarya</taxon>
        <taxon>Ascomycota</taxon>
        <taxon>Pezizomycotina</taxon>
        <taxon>Eurotiomycetes</taxon>
        <taxon>Eurotiomycetidae</taxon>
        <taxon>Eurotiales</taxon>
        <taxon>Aspergillaceae</taxon>
        <taxon>Aspergillus</taxon>
        <taxon>Aspergillus subgen. Circumdati</taxon>
    </lineage>
</organism>
<sequence>MEKTTTKMRKLPPFTNLMGADPSLDSQHCFETSWLLPPLAYAIFRGAIALYIFVTIFFIWGWNGTHGDRAAIGQSFSYFTWLTYWGLGFYHIFACIHTTLYALTGRSVLFDRWPRGLRALHSLYYTTITTFPFLVTIVYWAILNPSWFDVTFNAWQNLSQHGLNSLYAILEIILPATNPHPLMTFPFLVLLLLLYVSLAYLTYHTQGFYTYSFLDPGEHGEKSGKVTAYCFIILAAIVIIFGITWGVIWLRRKLTGGKVKRSKFDHERPIEMRETEV</sequence>
<feature type="transmembrane region" description="Helical" evidence="1">
    <location>
        <begin position="82"/>
        <end position="103"/>
    </location>
</feature>
<keyword evidence="1" id="KW-0472">Membrane</keyword>
<dbReference type="OrthoDB" id="419711at2759"/>
<evidence type="ECO:0000313" key="3">
    <source>
        <dbReference type="Proteomes" id="UP000037505"/>
    </source>
</evidence>
<name>A0A0L1J579_ASPN3</name>
<comment type="caution">
    <text evidence="2">The sequence shown here is derived from an EMBL/GenBank/DDBJ whole genome shotgun (WGS) entry which is preliminary data.</text>
</comment>
<feature type="transmembrane region" description="Helical" evidence="1">
    <location>
        <begin position="42"/>
        <end position="62"/>
    </location>
</feature>
<dbReference type="PANTHER" id="PTHR12242">
    <property type="entry name" value="OS02G0130600 PROTEIN-RELATED"/>
    <property type="match status" value="1"/>
</dbReference>
<dbReference type="EMBL" id="JNOM01000099">
    <property type="protein sequence ID" value="KNG86897.1"/>
    <property type="molecule type" value="Genomic_DNA"/>
</dbReference>
<evidence type="ECO:0000313" key="2">
    <source>
        <dbReference type="EMBL" id="KNG86897.1"/>
    </source>
</evidence>
<dbReference type="Proteomes" id="UP000037505">
    <property type="component" value="Unassembled WGS sequence"/>
</dbReference>
<feature type="transmembrane region" description="Helical" evidence="1">
    <location>
        <begin position="226"/>
        <end position="250"/>
    </location>
</feature>
<keyword evidence="3" id="KW-1185">Reference proteome</keyword>
<dbReference type="PANTHER" id="PTHR12242:SF1">
    <property type="entry name" value="MYND-TYPE DOMAIN-CONTAINING PROTEIN"/>
    <property type="match status" value="1"/>
</dbReference>
<proteinExistence type="predicted"/>
<dbReference type="GeneID" id="26806537"/>
<accession>A0A0L1J579</accession>
<evidence type="ECO:0000256" key="1">
    <source>
        <dbReference type="SAM" id="Phobius"/>
    </source>
</evidence>
<gene>
    <name evidence="2" type="ORF">ANOM_004733</name>
</gene>
<feature type="transmembrane region" description="Helical" evidence="1">
    <location>
        <begin position="123"/>
        <end position="142"/>
    </location>
</feature>
<dbReference type="AlphaFoldDB" id="A0A0L1J579"/>
<keyword evidence="1" id="KW-0812">Transmembrane</keyword>